<feature type="domain" description="RagB/SusD" evidence="7">
    <location>
        <begin position="384"/>
        <end position="527"/>
    </location>
</feature>
<dbReference type="GO" id="GO:0009279">
    <property type="term" value="C:cell outer membrane"/>
    <property type="evidence" value="ECO:0007669"/>
    <property type="project" value="UniProtKB-SubCell"/>
</dbReference>
<evidence type="ECO:0000313" key="10">
    <source>
        <dbReference type="Proteomes" id="UP000184048"/>
    </source>
</evidence>
<gene>
    <name evidence="9" type="ORF">SAMN02745131_00018</name>
</gene>
<sequence>MKKNIVILLLVAMIVSSCKKSFLSPSQVDLVYNEVYWKTSQDAERALIGTYSLYRGLMVNAQMYNRGDVTTGLINRGWNGGSDPNFYLPGDYSNINGTRKSWGAIESYADWSGFYKVIAQANLVITHIQSMDDKLFAKGQKEELLGEAYFLRALTYYNIATIWGNAPLMIESIESSSQVITANNELVNTPRSTDIQIMDNVLADVTKAVNGLAFGIPGSSKWGIRANKGSALALSGYANLWMAFLKQRDGQTNASYITNAVTALQDVVEHGNYSLASYASADLVRQMYKGRSSEAVFELNISTEQNESYRVDQGGIQYLTCKLLPIDGDVSKDRASSINFVPASKKALIYPEYPDDARADLFWTAWESNYDEPFSDVSPTATDRNMVTWMTKFANFSPDPSRQWNEYVAYFADCNIPVFRYTDVKLLFAEAFIKNNQPGNALSIINEIRTRAGLETYSGSDPMTEVLQQRTSELIGEGKLFFDYVRNNYFPVSSVMTPDRYAQKGYYWPVSSNILTTNKMLTQTPFWNGKTVW</sequence>
<dbReference type="InterPro" id="IPR033985">
    <property type="entry name" value="SusD-like_N"/>
</dbReference>
<organism evidence="9 10">
    <name type="scientific">Flavisolibacter ginsengisoli DSM 18119</name>
    <dbReference type="NCBI Taxonomy" id="1121884"/>
    <lineage>
        <taxon>Bacteria</taxon>
        <taxon>Pseudomonadati</taxon>
        <taxon>Bacteroidota</taxon>
        <taxon>Chitinophagia</taxon>
        <taxon>Chitinophagales</taxon>
        <taxon>Chitinophagaceae</taxon>
        <taxon>Flavisolibacter</taxon>
    </lineage>
</organism>
<dbReference type="SUPFAM" id="SSF48452">
    <property type="entry name" value="TPR-like"/>
    <property type="match status" value="1"/>
</dbReference>
<dbReference type="EMBL" id="FQUU01000001">
    <property type="protein sequence ID" value="SHE28703.1"/>
    <property type="molecule type" value="Genomic_DNA"/>
</dbReference>
<evidence type="ECO:0000256" key="1">
    <source>
        <dbReference type="ARBA" id="ARBA00004442"/>
    </source>
</evidence>
<feature type="domain" description="SusD-like N-terminal" evidence="8">
    <location>
        <begin position="106"/>
        <end position="212"/>
    </location>
</feature>
<proteinExistence type="inferred from homology"/>
<evidence type="ECO:0000259" key="8">
    <source>
        <dbReference type="Pfam" id="PF14322"/>
    </source>
</evidence>
<dbReference type="AlphaFoldDB" id="A0A1M4S904"/>
<evidence type="ECO:0000256" key="2">
    <source>
        <dbReference type="ARBA" id="ARBA00006275"/>
    </source>
</evidence>
<protein>
    <submittedName>
        <fullName evidence="9">Starch-binding associating with outer membrane</fullName>
    </submittedName>
</protein>
<reference evidence="9 10" key="1">
    <citation type="submission" date="2016-11" db="EMBL/GenBank/DDBJ databases">
        <authorList>
            <person name="Jaros S."/>
            <person name="Januszkiewicz K."/>
            <person name="Wedrychowicz H."/>
        </authorList>
    </citation>
    <scope>NUCLEOTIDE SEQUENCE [LARGE SCALE GENOMIC DNA]</scope>
    <source>
        <strain evidence="9 10">DSM 18119</strain>
    </source>
</reference>
<keyword evidence="5" id="KW-0998">Cell outer membrane</keyword>
<dbReference type="Gene3D" id="1.25.40.390">
    <property type="match status" value="1"/>
</dbReference>
<dbReference type="Pfam" id="PF14322">
    <property type="entry name" value="SusD-like_3"/>
    <property type="match status" value="1"/>
</dbReference>
<feature type="chain" id="PRO_5012092751" evidence="6">
    <location>
        <begin position="20"/>
        <end position="533"/>
    </location>
</feature>
<evidence type="ECO:0000259" key="7">
    <source>
        <dbReference type="Pfam" id="PF07980"/>
    </source>
</evidence>
<evidence type="ECO:0000256" key="6">
    <source>
        <dbReference type="SAM" id="SignalP"/>
    </source>
</evidence>
<keyword evidence="3 6" id="KW-0732">Signal</keyword>
<accession>A0A1M4S904</accession>
<evidence type="ECO:0000256" key="3">
    <source>
        <dbReference type="ARBA" id="ARBA00022729"/>
    </source>
</evidence>
<comment type="subcellular location">
    <subcellularLocation>
        <location evidence="1">Cell outer membrane</location>
    </subcellularLocation>
</comment>
<dbReference type="Proteomes" id="UP000184048">
    <property type="component" value="Unassembled WGS sequence"/>
</dbReference>
<dbReference type="InterPro" id="IPR011990">
    <property type="entry name" value="TPR-like_helical_dom_sf"/>
</dbReference>
<dbReference type="InterPro" id="IPR012944">
    <property type="entry name" value="SusD_RagB_dom"/>
</dbReference>
<evidence type="ECO:0000313" key="9">
    <source>
        <dbReference type="EMBL" id="SHE28703.1"/>
    </source>
</evidence>
<keyword evidence="10" id="KW-1185">Reference proteome</keyword>
<keyword evidence="4" id="KW-0472">Membrane</keyword>
<dbReference type="STRING" id="1121884.SAMN02745131_00018"/>
<comment type="similarity">
    <text evidence="2">Belongs to the SusD family.</text>
</comment>
<dbReference type="PROSITE" id="PS51257">
    <property type="entry name" value="PROKAR_LIPOPROTEIN"/>
    <property type="match status" value="1"/>
</dbReference>
<evidence type="ECO:0000256" key="4">
    <source>
        <dbReference type="ARBA" id="ARBA00023136"/>
    </source>
</evidence>
<dbReference type="Pfam" id="PF07980">
    <property type="entry name" value="SusD_RagB"/>
    <property type="match status" value="1"/>
</dbReference>
<evidence type="ECO:0000256" key="5">
    <source>
        <dbReference type="ARBA" id="ARBA00023237"/>
    </source>
</evidence>
<name>A0A1M4S904_9BACT</name>
<feature type="signal peptide" evidence="6">
    <location>
        <begin position="1"/>
        <end position="19"/>
    </location>
</feature>